<dbReference type="InParanoid" id="A0A7N2R9W2"/>
<dbReference type="InterPro" id="IPR007750">
    <property type="entry name" value="DUF674"/>
</dbReference>
<dbReference type="AlphaFoldDB" id="A0A7N2R9W2"/>
<name>A0A7N2R9W2_QUELO</name>
<dbReference type="PANTHER" id="PTHR33103">
    <property type="entry name" value="OS01G0153900 PROTEIN"/>
    <property type="match status" value="1"/>
</dbReference>
<evidence type="ECO:0000313" key="2">
    <source>
        <dbReference type="Proteomes" id="UP000594261"/>
    </source>
</evidence>
<dbReference type="Proteomes" id="UP000594261">
    <property type="component" value="Chromosome 8"/>
</dbReference>
<dbReference type="Gramene" id="QL08p058556:mrna">
    <property type="protein sequence ID" value="QL08p058556:mrna"/>
    <property type="gene ID" value="QL08p058556"/>
</dbReference>
<proteinExistence type="predicted"/>
<accession>A0A7N2R9W2</accession>
<protein>
    <recommendedName>
        <fullName evidence="3">DUF674 domain-containing protein</fullName>
    </recommendedName>
</protein>
<dbReference type="EMBL" id="LRBV02000008">
    <property type="status" value="NOT_ANNOTATED_CDS"/>
    <property type="molecule type" value="Genomic_DNA"/>
</dbReference>
<organism evidence="1 2">
    <name type="scientific">Quercus lobata</name>
    <name type="common">Valley oak</name>
    <dbReference type="NCBI Taxonomy" id="97700"/>
    <lineage>
        <taxon>Eukaryota</taxon>
        <taxon>Viridiplantae</taxon>
        <taxon>Streptophyta</taxon>
        <taxon>Embryophyta</taxon>
        <taxon>Tracheophyta</taxon>
        <taxon>Spermatophyta</taxon>
        <taxon>Magnoliopsida</taxon>
        <taxon>eudicotyledons</taxon>
        <taxon>Gunneridae</taxon>
        <taxon>Pentapetalae</taxon>
        <taxon>rosids</taxon>
        <taxon>fabids</taxon>
        <taxon>Fagales</taxon>
        <taxon>Fagaceae</taxon>
        <taxon>Quercus</taxon>
    </lineage>
</organism>
<evidence type="ECO:0008006" key="3">
    <source>
        <dbReference type="Google" id="ProtNLM"/>
    </source>
</evidence>
<dbReference type="PANTHER" id="PTHR33103:SF19">
    <property type="entry name" value="OS09G0544700 PROTEIN"/>
    <property type="match status" value="1"/>
</dbReference>
<evidence type="ECO:0000313" key="1">
    <source>
        <dbReference type="EnsemblPlants" id="QL08p058556:mrna"/>
    </source>
</evidence>
<reference evidence="1 2" key="1">
    <citation type="journal article" date="2016" name="G3 (Bethesda)">
        <title>First Draft Assembly and Annotation of the Genome of a California Endemic Oak Quercus lobata Nee (Fagaceae).</title>
        <authorList>
            <person name="Sork V.L."/>
            <person name="Fitz-Gibbon S.T."/>
            <person name="Puiu D."/>
            <person name="Crepeau M."/>
            <person name="Gugger P.F."/>
            <person name="Sherman R."/>
            <person name="Stevens K."/>
            <person name="Langley C.H."/>
            <person name="Pellegrini M."/>
            <person name="Salzberg S.L."/>
        </authorList>
    </citation>
    <scope>NUCLEOTIDE SEQUENCE [LARGE SCALE GENOMIC DNA]</scope>
    <source>
        <strain evidence="1 2">cv. SW786</strain>
    </source>
</reference>
<keyword evidence="2" id="KW-1185">Reference proteome</keyword>
<dbReference type="Pfam" id="PF05056">
    <property type="entry name" value="DUF674"/>
    <property type="match status" value="1"/>
</dbReference>
<dbReference type="FunCoup" id="A0A7N2R9W2">
    <property type="interactions" value="109"/>
</dbReference>
<reference evidence="1" key="2">
    <citation type="submission" date="2021-01" db="UniProtKB">
        <authorList>
            <consortium name="EnsemblPlants"/>
        </authorList>
    </citation>
    <scope>IDENTIFICATION</scope>
</reference>
<dbReference type="OMA" id="CKLPMAN"/>
<dbReference type="EnsemblPlants" id="QL08p058556:mrna">
    <property type="protein sequence ID" value="QL08p058556:mrna"/>
    <property type="gene ID" value="QL08p058556"/>
</dbReference>
<sequence length="253" mass="28237">MEETKVSLKLLIDRENQRVLYAEAGKDFIDFLFHILVLPVGSYMPLLKKPEMVGSFHNIYVSIENLSSSYLKPYAKKETILKPKIHIYDSTAGSVPRLLPNIESSISTKFYRCSNDYSRQCGKYVAYDLSSICPSCKLAMSRELSFVDQPSATNMESSSEEGYVKGLVSYMVMDDLEIKPMSIISSTITLLNTFNVKEIGALEEKVANLGMDEGVKLLNASLQSKTVLTDVFLLRMEAETGNQIWTIAAAALP</sequence>